<accession>A0A562WT84</accession>
<reference evidence="2 3" key="1">
    <citation type="submission" date="2019-07" db="EMBL/GenBank/DDBJ databases">
        <title>Genomic Encyclopedia of Archaeal and Bacterial Type Strains, Phase II (KMG-II): from individual species to whole genera.</title>
        <authorList>
            <person name="Goeker M."/>
        </authorList>
    </citation>
    <scope>NUCLEOTIDE SEQUENCE [LARGE SCALE GENOMIC DNA]</scope>
    <source>
        <strain evidence="2 3">ATCC BAA-1139</strain>
    </source>
</reference>
<feature type="domain" description="Ribbon-helix-helix protein CopG" evidence="1">
    <location>
        <begin position="10"/>
        <end position="46"/>
    </location>
</feature>
<gene>
    <name evidence="2" type="ORF">JN12_00447</name>
</gene>
<keyword evidence="3" id="KW-1185">Reference proteome</keyword>
<protein>
    <submittedName>
        <fullName evidence="2">Putative transcriptional regulator</fullName>
    </submittedName>
</protein>
<dbReference type="RefSeq" id="WP_145017659.1">
    <property type="nucleotide sequence ID" value="NZ_VLLN01000002.1"/>
</dbReference>
<sequence length="83" mass="9504">MQKSTARDTISFRLPAGMKQRIELLAAATRRSKTFVIEEAITHYLELNEWQIKSILEGLNEVERGQTTSHETVLAKWEAKACE</sequence>
<evidence type="ECO:0000313" key="2">
    <source>
        <dbReference type="EMBL" id="TWJ33036.1"/>
    </source>
</evidence>
<dbReference type="SUPFAM" id="SSF47598">
    <property type="entry name" value="Ribbon-helix-helix"/>
    <property type="match status" value="1"/>
</dbReference>
<dbReference type="Gene3D" id="1.10.1220.10">
    <property type="entry name" value="Met repressor-like"/>
    <property type="match status" value="1"/>
</dbReference>
<comment type="caution">
    <text evidence="2">The sequence shown here is derived from an EMBL/GenBank/DDBJ whole genome shotgun (WGS) entry which is preliminary data.</text>
</comment>
<dbReference type="GO" id="GO:0006355">
    <property type="term" value="P:regulation of DNA-templated transcription"/>
    <property type="evidence" value="ECO:0007669"/>
    <property type="project" value="InterPro"/>
</dbReference>
<dbReference type="InterPro" id="IPR013321">
    <property type="entry name" value="Arc_rbn_hlx_hlx"/>
</dbReference>
<dbReference type="OrthoDB" id="598264at2"/>
<dbReference type="PANTHER" id="PTHR40688:SF2">
    <property type="entry name" value="RIBBON-HELIX-HELIX PROTEIN COPG DOMAIN-CONTAINING PROTEIN"/>
    <property type="match status" value="1"/>
</dbReference>
<dbReference type="InterPro" id="IPR002145">
    <property type="entry name" value="CopG"/>
</dbReference>
<dbReference type="CDD" id="cd22233">
    <property type="entry name" value="RHH_CopAso-like"/>
    <property type="match status" value="1"/>
</dbReference>
<dbReference type="AlphaFoldDB" id="A0A562WT84"/>
<dbReference type="Pfam" id="PF01402">
    <property type="entry name" value="RHH_1"/>
    <property type="match status" value="1"/>
</dbReference>
<dbReference type="Proteomes" id="UP000319449">
    <property type="component" value="Unassembled WGS sequence"/>
</dbReference>
<organism evidence="2 3">
    <name type="scientific">Geobacter argillaceus</name>
    <dbReference type="NCBI Taxonomy" id="345631"/>
    <lineage>
        <taxon>Bacteria</taxon>
        <taxon>Pseudomonadati</taxon>
        <taxon>Thermodesulfobacteriota</taxon>
        <taxon>Desulfuromonadia</taxon>
        <taxon>Geobacterales</taxon>
        <taxon>Geobacteraceae</taxon>
        <taxon>Geobacter</taxon>
    </lineage>
</organism>
<dbReference type="EMBL" id="VLLN01000002">
    <property type="protein sequence ID" value="TWJ33036.1"/>
    <property type="molecule type" value="Genomic_DNA"/>
</dbReference>
<dbReference type="PANTHER" id="PTHR40688">
    <property type="match status" value="1"/>
</dbReference>
<name>A0A562WT84_9BACT</name>
<evidence type="ECO:0000259" key="1">
    <source>
        <dbReference type="Pfam" id="PF01402"/>
    </source>
</evidence>
<evidence type="ECO:0000313" key="3">
    <source>
        <dbReference type="Proteomes" id="UP000319449"/>
    </source>
</evidence>
<dbReference type="InterPro" id="IPR052991">
    <property type="entry name" value="Non-func_TypeII_TA_Antitoxin"/>
</dbReference>
<proteinExistence type="predicted"/>
<dbReference type="InterPro" id="IPR010985">
    <property type="entry name" value="Ribbon_hlx_hlx"/>
</dbReference>